<reference evidence="5" key="1">
    <citation type="submission" date="2020-07" db="EMBL/GenBank/DDBJ databases">
        <title>Multicomponent nature underlies the extraordinary mechanical properties of spider dragline silk.</title>
        <authorList>
            <person name="Kono N."/>
            <person name="Nakamura H."/>
            <person name="Mori M."/>
            <person name="Yoshida Y."/>
            <person name="Ohtoshi R."/>
            <person name="Malay A.D."/>
            <person name="Moran D.A.P."/>
            <person name="Tomita M."/>
            <person name="Numata K."/>
            <person name="Arakawa K."/>
        </authorList>
    </citation>
    <scope>NUCLEOTIDE SEQUENCE</scope>
</reference>
<dbReference type="InterPro" id="IPR010994">
    <property type="entry name" value="RuvA_2-like"/>
</dbReference>
<name>A0A8X6KSK6_TRICU</name>
<dbReference type="Proteomes" id="UP000887116">
    <property type="component" value="Unassembled WGS sequence"/>
</dbReference>
<dbReference type="Pfam" id="PF12826">
    <property type="entry name" value="HHH_2"/>
    <property type="match status" value="1"/>
</dbReference>
<keyword evidence="1" id="KW-0227">DNA damage</keyword>
<keyword evidence="2" id="KW-0234">DNA repair</keyword>
<dbReference type="CDD" id="cd20076">
    <property type="entry name" value="XPF_nuclease_FAAP24"/>
    <property type="match status" value="1"/>
</dbReference>
<feature type="domain" description="DisA/LigA helix-hairpin-helix motif" evidence="3">
    <location>
        <begin position="159"/>
        <end position="207"/>
    </location>
</feature>
<dbReference type="GO" id="GO:0003682">
    <property type="term" value="F:chromatin binding"/>
    <property type="evidence" value="ECO:0007669"/>
    <property type="project" value="TreeGrafter"/>
</dbReference>
<dbReference type="Gene3D" id="3.40.50.10130">
    <property type="match status" value="1"/>
</dbReference>
<dbReference type="PANTHER" id="PTHR31786">
    <property type="entry name" value="FANCONI ANEMIA CORE COMPLEX-ASSOCIATED PROTEIN 24"/>
    <property type="match status" value="1"/>
</dbReference>
<comment type="caution">
    <text evidence="5">The sequence shown here is derived from an EMBL/GenBank/DDBJ whole genome shotgun (WGS) entry which is preliminary data.</text>
</comment>
<evidence type="ECO:0000256" key="1">
    <source>
        <dbReference type="ARBA" id="ARBA00022763"/>
    </source>
</evidence>
<evidence type="ECO:0000259" key="4">
    <source>
        <dbReference type="Pfam" id="PF17949"/>
    </source>
</evidence>
<dbReference type="InterPro" id="IPR040646">
    <property type="entry name" value="PND"/>
</dbReference>
<accession>A0A8X6KSK6</accession>
<dbReference type="SUPFAM" id="SSF47781">
    <property type="entry name" value="RuvA domain 2-like"/>
    <property type="match status" value="1"/>
</dbReference>
<evidence type="ECO:0000259" key="3">
    <source>
        <dbReference type="Pfam" id="PF12826"/>
    </source>
</evidence>
<dbReference type="Pfam" id="PF17949">
    <property type="entry name" value="PND"/>
    <property type="match status" value="1"/>
</dbReference>
<keyword evidence="6" id="KW-1185">Reference proteome</keyword>
<dbReference type="Gene3D" id="1.10.150.20">
    <property type="entry name" value="5' to 3' exonuclease, C-terminal subdomain"/>
    <property type="match status" value="1"/>
</dbReference>
<proteinExistence type="predicted"/>
<protein>
    <submittedName>
        <fullName evidence="5">Fanconi anemia core complex-associated protein 24</fullName>
    </submittedName>
</protein>
<dbReference type="AlphaFoldDB" id="A0A8X6KSK6"/>
<dbReference type="EMBL" id="BMAO01022563">
    <property type="protein sequence ID" value="GFQ82746.1"/>
    <property type="molecule type" value="Genomic_DNA"/>
</dbReference>
<dbReference type="InterPro" id="IPR041663">
    <property type="entry name" value="DisA/LigA_HHH"/>
</dbReference>
<feature type="domain" description="Fanconi anemia core complex-associated protein 24 pseudonuclease" evidence="4">
    <location>
        <begin position="9"/>
        <end position="130"/>
    </location>
</feature>
<dbReference type="PANTHER" id="PTHR31786:SF2">
    <property type="entry name" value="FANCONI ANEMIA CORE COMPLEX-ASSOCIATED PROTEIN 24"/>
    <property type="match status" value="1"/>
</dbReference>
<evidence type="ECO:0000256" key="2">
    <source>
        <dbReference type="ARBA" id="ARBA00023204"/>
    </source>
</evidence>
<dbReference type="GO" id="GO:0043240">
    <property type="term" value="C:Fanconi anaemia nuclear complex"/>
    <property type="evidence" value="ECO:0007669"/>
    <property type="project" value="InterPro"/>
</dbReference>
<gene>
    <name evidence="5" type="primary">Faap24</name>
    <name evidence="5" type="ORF">TNCT_616811</name>
</gene>
<dbReference type="OrthoDB" id="5975714at2759"/>
<sequence>MVETVFRPEVPLGHIYVNDKWKNSELFTFLNRRVQTIMIDSMDFVDFYPSTEFAVIFVTEADLVAGINYRRNLAKLKKANYEKSAVVVEKTSISNQYFGGFQKFAVIELGLGIVPVSGPDECCQALVAMVRMGSEDKSNPFMLRPRVPPLETYLLKTLLTVPSLGETKAQALLLKYKSLINICNASLEDLTKIIGASSAQQVYNFFHSC</sequence>
<organism evidence="5 6">
    <name type="scientific">Trichonephila clavata</name>
    <name type="common">Joro spider</name>
    <name type="synonym">Nephila clavata</name>
    <dbReference type="NCBI Taxonomy" id="2740835"/>
    <lineage>
        <taxon>Eukaryota</taxon>
        <taxon>Metazoa</taxon>
        <taxon>Ecdysozoa</taxon>
        <taxon>Arthropoda</taxon>
        <taxon>Chelicerata</taxon>
        <taxon>Arachnida</taxon>
        <taxon>Araneae</taxon>
        <taxon>Araneomorphae</taxon>
        <taxon>Entelegynae</taxon>
        <taxon>Araneoidea</taxon>
        <taxon>Nephilidae</taxon>
        <taxon>Trichonephila</taxon>
    </lineage>
</organism>
<evidence type="ECO:0000313" key="6">
    <source>
        <dbReference type="Proteomes" id="UP000887116"/>
    </source>
</evidence>
<dbReference type="GO" id="GO:0036297">
    <property type="term" value="P:interstrand cross-link repair"/>
    <property type="evidence" value="ECO:0007669"/>
    <property type="project" value="InterPro"/>
</dbReference>
<dbReference type="InterPro" id="IPR026985">
    <property type="entry name" value="FAAP24"/>
</dbReference>
<evidence type="ECO:0000313" key="5">
    <source>
        <dbReference type="EMBL" id="GFQ82746.1"/>
    </source>
</evidence>